<sequence>MFIKSLKISKQNEIIRNLEFKKGLNLIVDNTSSDDLTKTGNNIGKTTVLKLISFCLAGDSKDIYKTNESKDINDPVKDFLVDNKVLITLELIENIDNPFSKKIVIQRNFLKQKEQIIRVNNKDLKNRKELTKELLNIIFPKHKSKKPSFRQIISHNLRYNDQSINNTLKTLPNAKDSQYEILNLFLFGFSFLKSEEVLNLQEQLKLEYDHLKKLLSNNLNKEILEQTLEIIKKEINELNKKKETLNINEDFKENLDSFNEIKHQISVVSSKIALLEIRKNTINEFVEKMNSNRNSVDLKQLELIFNQTNLFIPKLHKTFDQLVDFHNKMLDEKIAFANKELPDVIQKLVTFQNQLNDLLKVEKELSVKLSKDDTFKELDKIIGQLNEKHYQKGEFETKLNQINDSEKLILDLEQKIKTLTNELYSEEFEEQVKNRVKAFNTYFVKMSQLLYKEWYSISVNKKNEKNKPIYQFSLAVLNNSSGKKQGEIICYDLAYIQFADHFNIDCLHFLLNDKKELMSDNQLSLISDYLVNSNAQLIISMLKDKIPSDVFKNSHVVLELSQEDKLFKF</sequence>
<reference evidence="3" key="1">
    <citation type="submission" date="2019-11" db="EMBL/GenBank/DDBJ databases">
        <authorList>
            <person name="Falquet L."/>
            <person name="Falquet L."/>
        </authorList>
    </citation>
    <scope>NUCLEOTIDE SEQUENCE</scope>
    <source>
        <strain evidence="5">G1650</strain>
        <strain evidence="4">G1705</strain>
        <strain evidence="3">G5813/1+2</strain>
    </source>
</reference>
<name>A0A654I9N8_9MOLU</name>
<dbReference type="Pfam" id="PF10088">
    <property type="entry name" value="DUF2326"/>
    <property type="match status" value="1"/>
</dbReference>
<evidence type="ECO:0000259" key="2">
    <source>
        <dbReference type="Pfam" id="PF10088"/>
    </source>
</evidence>
<evidence type="ECO:0000313" key="3">
    <source>
        <dbReference type="EMBL" id="VZK65152.1"/>
    </source>
</evidence>
<dbReference type="EMBL" id="LR738858">
    <property type="protein sequence ID" value="VZK65152.1"/>
    <property type="molecule type" value="Genomic_DNA"/>
</dbReference>
<evidence type="ECO:0000313" key="5">
    <source>
        <dbReference type="EMBL" id="VZR97432.1"/>
    </source>
</evidence>
<organism evidence="3">
    <name type="scientific">Mycoplasma feriruminatoris</name>
    <dbReference type="NCBI Taxonomy" id="1179777"/>
    <lineage>
        <taxon>Bacteria</taxon>
        <taxon>Bacillati</taxon>
        <taxon>Mycoplasmatota</taxon>
        <taxon>Mollicutes</taxon>
        <taxon>Mycoplasmataceae</taxon>
        <taxon>Mycoplasma</taxon>
    </lineage>
</organism>
<accession>A0A654I9N8</accession>
<proteinExistence type="predicted"/>
<protein>
    <recommendedName>
        <fullName evidence="2">DUF2326 domain-containing protein</fullName>
    </recommendedName>
</protein>
<feature type="coiled-coil region" evidence="1">
    <location>
        <begin position="221"/>
        <end position="255"/>
    </location>
</feature>
<dbReference type="SUPFAM" id="SSF52540">
    <property type="entry name" value="P-loop containing nucleoside triphosphate hydrolases"/>
    <property type="match status" value="1"/>
</dbReference>
<dbReference type="Gene3D" id="3.40.50.300">
    <property type="entry name" value="P-loop containing nucleotide triphosphate hydrolases"/>
    <property type="match status" value="1"/>
</dbReference>
<feature type="domain" description="DUF2326" evidence="2">
    <location>
        <begin position="447"/>
        <end position="569"/>
    </location>
</feature>
<dbReference type="InterPro" id="IPR018760">
    <property type="entry name" value="DUF2326"/>
</dbReference>
<evidence type="ECO:0000313" key="4">
    <source>
        <dbReference type="EMBL" id="VZR75298.1"/>
    </source>
</evidence>
<dbReference type="InterPro" id="IPR027417">
    <property type="entry name" value="P-loop_NTPase"/>
</dbReference>
<dbReference type="EMBL" id="LR739233">
    <property type="protein sequence ID" value="VZR75298.1"/>
    <property type="molecule type" value="Genomic_DNA"/>
</dbReference>
<keyword evidence="1" id="KW-0175">Coiled coil</keyword>
<dbReference type="AlphaFoldDB" id="A0A654I9N8"/>
<gene>
    <name evidence="3" type="ORF">MF5292_00317</name>
    <name evidence="5" type="ORF">MF5293_00317</name>
    <name evidence="4" type="ORF">MF5294_00318</name>
</gene>
<evidence type="ECO:0000256" key="1">
    <source>
        <dbReference type="SAM" id="Coils"/>
    </source>
</evidence>
<dbReference type="EMBL" id="LR739234">
    <property type="protein sequence ID" value="VZR97432.1"/>
    <property type="molecule type" value="Genomic_DNA"/>
</dbReference>
<dbReference type="RefSeq" id="WP_239759469.1">
    <property type="nucleotide sequence ID" value="NZ_CP091032.1"/>
</dbReference>